<dbReference type="AlphaFoldDB" id="A0A7Y7Z5P0"/>
<gene>
    <name evidence="1" type="ORF">HX798_00110</name>
</gene>
<dbReference type="EMBL" id="JACARV010000002">
    <property type="protein sequence ID" value="NWC78685.1"/>
    <property type="molecule type" value="Genomic_DNA"/>
</dbReference>
<comment type="caution">
    <text evidence="1">The sequence shown here is derived from an EMBL/GenBank/DDBJ whole genome shotgun (WGS) entry which is preliminary data.</text>
</comment>
<protein>
    <submittedName>
        <fullName evidence="1">Uncharacterized protein</fullName>
    </submittedName>
</protein>
<sequence>MNPFERPLPRTDAWAASSSHSNVCYRLQAEAEPDTLCRVLNLFALQFLTPHSVQVSQQDDLLDIEIGIGGLSRHRAEVIAQKLRNLVCVAQVRLDQEKWTKIKAMDAIESDGYHACALHS</sequence>
<reference evidence="1 2" key="1">
    <citation type="submission" date="2020-04" db="EMBL/GenBank/DDBJ databases">
        <title>Molecular characterization of pseudomonads from Agaricus bisporus reveal novel blotch 2 pathogens in Western Europe.</title>
        <authorList>
            <person name="Taparia T."/>
            <person name="Krijger M."/>
            <person name="Haynes E."/>
            <person name="Elpinstone J.G."/>
            <person name="Noble R."/>
            <person name="Van Der Wolf J."/>
        </authorList>
    </citation>
    <scope>NUCLEOTIDE SEQUENCE [LARGE SCALE GENOMIC DNA]</scope>
    <source>
        <strain evidence="1 2">P7765</strain>
    </source>
</reference>
<dbReference type="Proteomes" id="UP000542695">
    <property type="component" value="Unassembled WGS sequence"/>
</dbReference>
<accession>A0A7Y7Z5P0</accession>
<name>A0A7Y7Z5P0_PSEPU</name>
<evidence type="ECO:0000313" key="1">
    <source>
        <dbReference type="EMBL" id="NWC78685.1"/>
    </source>
</evidence>
<proteinExistence type="predicted"/>
<dbReference type="RefSeq" id="WP_069974020.1">
    <property type="nucleotide sequence ID" value="NZ_JACARV010000002.1"/>
</dbReference>
<evidence type="ECO:0000313" key="2">
    <source>
        <dbReference type="Proteomes" id="UP000542695"/>
    </source>
</evidence>
<organism evidence="1 2">
    <name type="scientific">Pseudomonas putida</name>
    <name type="common">Arthrobacter siderocapsulatus</name>
    <dbReference type="NCBI Taxonomy" id="303"/>
    <lineage>
        <taxon>Bacteria</taxon>
        <taxon>Pseudomonadati</taxon>
        <taxon>Pseudomonadota</taxon>
        <taxon>Gammaproteobacteria</taxon>
        <taxon>Pseudomonadales</taxon>
        <taxon>Pseudomonadaceae</taxon>
        <taxon>Pseudomonas</taxon>
    </lineage>
</organism>